<accession>A0A2G2WG01</accession>
<sequence>MEIEDESSKEKRTVKMKIQSDSLPAYFKRCKLQGHSEVDCWVLHPELRKEIEFPGEIESFEQQKQSADGRKPVITLEENAKVTEQKSNNNKNATSKYDDNIEESTRNWVERAFTSPKKANISSSSGKEGDKITPVYNNEKISAIENETSAKSRDTMEEDEKLENEVGEIVIKKSNECTDIVLYTQPIALAIINDHNDISESQQEKIESDVIQKDFKHIENSGNKGKDTEFLLEATLHQSPTQTLHEIVTHQVDDGQKTNIAENSMTVIITEDVLEE</sequence>
<dbReference type="OrthoDB" id="1325374at2759"/>
<reference evidence="2" key="2">
    <citation type="journal article" date="2017" name="J. Anim. Genet.">
        <title>Multiple reference genome sequences of hot pepper reveal the massive evolution of plant disease resistance genes by retroduplication.</title>
        <authorList>
            <person name="Kim S."/>
            <person name="Park J."/>
            <person name="Yeom S.-I."/>
            <person name="Kim Y.-M."/>
            <person name="Seo E."/>
            <person name="Kim K.-T."/>
            <person name="Kim M.-S."/>
            <person name="Lee J.M."/>
            <person name="Cheong K."/>
            <person name="Shin H.-S."/>
            <person name="Kim S.-B."/>
            <person name="Han K."/>
            <person name="Lee J."/>
            <person name="Park M."/>
            <person name="Lee H.-A."/>
            <person name="Lee H.-Y."/>
            <person name="Lee Y."/>
            <person name="Oh S."/>
            <person name="Lee J.H."/>
            <person name="Choi E."/>
            <person name="Choi E."/>
            <person name="Lee S.E."/>
            <person name="Jeon J."/>
            <person name="Kim H."/>
            <person name="Choi G."/>
            <person name="Song H."/>
            <person name="Lee J."/>
            <person name="Lee S.-C."/>
            <person name="Kwon J.-K."/>
            <person name="Lee H.-Y."/>
            <person name="Koo N."/>
            <person name="Hong Y."/>
            <person name="Kim R.W."/>
            <person name="Kang W.-H."/>
            <person name="Huh J.H."/>
            <person name="Kang B.-C."/>
            <person name="Yang T.-J."/>
            <person name="Lee Y.-H."/>
            <person name="Bennetzen J.L."/>
            <person name="Choi D."/>
        </authorList>
    </citation>
    <scope>NUCLEOTIDE SEQUENCE [LARGE SCALE GENOMIC DNA]</scope>
    <source>
        <strain evidence="2">cv. PBC81</strain>
    </source>
</reference>
<name>A0A2G2WG01_CAPBA</name>
<reference evidence="1 2" key="1">
    <citation type="journal article" date="2017" name="Genome Biol.">
        <title>New reference genome sequences of hot pepper reveal the massive evolution of plant disease-resistance genes by retroduplication.</title>
        <authorList>
            <person name="Kim S."/>
            <person name="Park J."/>
            <person name="Yeom S.I."/>
            <person name="Kim Y.M."/>
            <person name="Seo E."/>
            <person name="Kim K.T."/>
            <person name="Kim M.S."/>
            <person name="Lee J.M."/>
            <person name="Cheong K."/>
            <person name="Shin H.S."/>
            <person name="Kim S.B."/>
            <person name="Han K."/>
            <person name="Lee J."/>
            <person name="Park M."/>
            <person name="Lee H.A."/>
            <person name="Lee H.Y."/>
            <person name="Lee Y."/>
            <person name="Oh S."/>
            <person name="Lee J.H."/>
            <person name="Choi E."/>
            <person name="Choi E."/>
            <person name="Lee S.E."/>
            <person name="Jeon J."/>
            <person name="Kim H."/>
            <person name="Choi G."/>
            <person name="Song H."/>
            <person name="Lee J."/>
            <person name="Lee S.C."/>
            <person name="Kwon J.K."/>
            <person name="Lee H.Y."/>
            <person name="Koo N."/>
            <person name="Hong Y."/>
            <person name="Kim R.W."/>
            <person name="Kang W.H."/>
            <person name="Huh J.H."/>
            <person name="Kang B.C."/>
            <person name="Yang T.J."/>
            <person name="Lee Y.H."/>
            <person name="Bennetzen J.L."/>
            <person name="Choi D."/>
        </authorList>
    </citation>
    <scope>NUCLEOTIDE SEQUENCE [LARGE SCALE GENOMIC DNA]</scope>
    <source>
        <strain evidence="2">cv. PBC81</strain>
    </source>
</reference>
<dbReference type="AlphaFoldDB" id="A0A2G2WG01"/>
<organism evidence="1 2">
    <name type="scientific">Capsicum baccatum</name>
    <name type="common">Peruvian pepper</name>
    <dbReference type="NCBI Taxonomy" id="33114"/>
    <lineage>
        <taxon>Eukaryota</taxon>
        <taxon>Viridiplantae</taxon>
        <taxon>Streptophyta</taxon>
        <taxon>Embryophyta</taxon>
        <taxon>Tracheophyta</taxon>
        <taxon>Spermatophyta</taxon>
        <taxon>Magnoliopsida</taxon>
        <taxon>eudicotyledons</taxon>
        <taxon>Gunneridae</taxon>
        <taxon>Pentapetalae</taxon>
        <taxon>asterids</taxon>
        <taxon>lamiids</taxon>
        <taxon>Solanales</taxon>
        <taxon>Solanaceae</taxon>
        <taxon>Solanoideae</taxon>
        <taxon>Capsiceae</taxon>
        <taxon>Capsicum</taxon>
    </lineage>
</organism>
<evidence type="ECO:0000313" key="1">
    <source>
        <dbReference type="EMBL" id="PHT44161.1"/>
    </source>
</evidence>
<dbReference type="EMBL" id="MLFT02000007">
    <property type="protein sequence ID" value="PHT44161.1"/>
    <property type="molecule type" value="Genomic_DNA"/>
</dbReference>
<gene>
    <name evidence="1" type="ORF">CQW23_18186</name>
</gene>
<evidence type="ECO:0008006" key="3">
    <source>
        <dbReference type="Google" id="ProtNLM"/>
    </source>
</evidence>
<evidence type="ECO:0000313" key="2">
    <source>
        <dbReference type="Proteomes" id="UP000224567"/>
    </source>
</evidence>
<proteinExistence type="predicted"/>
<comment type="caution">
    <text evidence="1">The sequence shown here is derived from an EMBL/GenBank/DDBJ whole genome shotgun (WGS) entry which is preliminary data.</text>
</comment>
<dbReference type="Proteomes" id="UP000224567">
    <property type="component" value="Unassembled WGS sequence"/>
</dbReference>
<keyword evidence="2" id="KW-1185">Reference proteome</keyword>
<protein>
    <recommendedName>
        <fullName evidence="3">DUF4283 domain-containing protein</fullName>
    </recommendedName>
</protein>